<dbReference type="Gene3D" id="2.60.120.1140">
    <property type="entry name" value="Protein of unknown function DUF192"/>
    <property type="match status" value="1"/>
</dbReference>
<proteinExistence type="predicted"/>
<dbReference type="AlphaFoldDB" id="M0HPQ8"/>
<evidence type="ECO:0000313" key="1">
    <source>
        <dbReference type="EMBL" id="ELZ86555.1"/>
    </source>
</evidence>
<name>M0HPQ8_HALEO</name>
<dbReference type="EMBL" id="AOLK01000012">
    <property type="protein sequence ID" value="ELZ86555.1"/>
    <property type="molecule type" value="Genomic_DNA"/>
</dbReference>
<dbReference type="Pfam" id="PF02643">
    <property type="entry name" value="DUF192"/>
    <property type="match status" value="1"/>
</dbReference>
<dbReference type="InterPro" id="IPR003795">
    <property type="entry name" value="DUF192"/>
</dbReference>
<organism evidence="1 2">
    <name type="scientific">Haloferax elongans ATCC BAA-1513</name>
    <dbReference type="NCBI Taxonomy" id="1230453"/>
    <lineage>
        <taxon>Archaea</taxon>
        <taxon>Methanobacteriati</taxon>
        <taxon>Methanobacteriota</taxon>
        <taxon>Stenosarchaea group</taxon>
        <taxon>Halobacteria</taxon>
        <taxon>Halobacteriales</taxon>
        <taxon>Haloferacaceae</taxon>
        <taxon>Haloferax</taxon>
    </lineage>
</organism>
<evidence type="ECO:0008006" key="3">
    <source>
        <dbReference type="Google" id="ProtNLM"/>
    </source>
</evidence>
<protein>
    <recommendedName>
        <fullName evidence="3">DUF192 domain-containing protein</fullName>
    </recommendedName>
</protein>
<dbReference type="STRING" id="1230453.C453_05439"/>
<reference evidence="1 2" key="1">
    <citation type="journal article" date="2014" name="PLoS Genet.">
        <title>Phylogenetically driven sequencing of extremely halophilic archaea reveals strategies for static and dynamic osmo-response.</title>
        <authorList>
            <person name="Becker E.A."/>
            <person name="Seitzer P.M."/>
            <person name="Tritt A."/>
            <person name="Larsen D."/>
            <person name="Krusor M."/>
            <person name="Yao A.I."/>
            <person name="Wu D."/>
            <person name="Madern D."/>
            <person name="Eisen J.A."/>
            <person name="Darling A.E."/>
            <person name="Facciotti M.T."/>
        </authorList>
    </citation>
    <scope>NUCLEOTIDE SEQUENCE [LARGE SCALE GENOMIC DNA]</scope>
    <source>
        <strain evidence="1 2">ATCC BAA-1513</strain>
    </source>
</reference>
<dbReference type="Proteomes" id="UP000011612">
    <property type="component" value="Unassembled WGS sequence"/>
</dbReference>
<comment type="caution">
    <text evidence="1">The sequence shown here is derived from an EMBL/GenBank/DDBJ whole genome shotgun (WGS) entry which is preliminary data.</text>
</comment>
<dbReference type="InterPro" id="IPR038695">
    <property type="entry name" value="Saro_0823-like_sf"/>
</dbReference>
<evidence type="ECO:0000313" key="2">
    <source>
        <dbReference type="Proteomes" id="UP000011612"/>
    </source>
</evidence>
<keyword evidence="2" id="KW-1185">Reference proteome</keyword>
<accession>M0HPQ8</accession>
<sequence>MGCRGGGFITNPTESAAVKLVHRRNGDHTTLASDVETADSFLTKARGLMFRRTIPDDYALVFRFDDVDRHSLHMVFVPFDIDALWLVGGEVAKKKRLSAWTGIGFGMADTIVELPAGAADDVEEGDLVEVE</sequence>
<dbReference type="PATRIC" id="fig|1230453.4.peg.1035"/>
<gene>
    <name evidence="1" type="ORF">C453_05439</name>
</gene>